<comment type="caution">
    <text evidence="1">The sequence shown here is derived from an EMBL/GenBank/DDBJ whole genome shotgun (WGS) entry which is preliminary data.</text>
</comment>
<evidence type="ECO:0000313" key="1">
    <source>
        <dbReference type="EMBL" id="CAD7812981.1"/>
    </source>
</evidence>
<dbReference type="RefSeq" id="WP_164998597.1">
    <property type="nucleotide sequence ID" value="NZ_CAJIMS010000001.1"/>
</dbReference>
<gene>
    <name evidence="1" type="ORF">CHRY9390_02591</name>
</gene>
<name>A0A9N8QT95_9FLAO</name>
<proteinExistence type="predicted"/>
<keyword evidence="2" id="KW-1185">Reference proteome</keyword>
<evidence type="ECO:0000313" key="2">
    <source>
        <dbReference type="Proteomes" id="UP000662618"/>
    </source>
</evidence>
<organism evidence="1 2">
    <name type="scientific">Chryseobacterium aquaeductus</name>
    <dbReference type="NCBI Taxonomy" id="2675056"/>
    <lineage>
        <taxon>Bacteria</taxon>
        <taxon>Pseudomonadati</taxon>
        <taxon>Bacteroidota</taxon>
        <taxon>Flavobacteriia</taxon>
        <taxon>Flavobacteriales</taxon>
        <taxon>Weeksellaceae</taxon>
        <taxon>Chryseobacterium group</taxon>
        <taxon>Chryseobacterium</taxon>
    </lineage>
</organism>
<dbReference type="EMBL" id="CAJIMS010000001">
    <property type="protein sequence ID" value="CAD7812981.1"/>
    <property type="molecule type" value="Genomic_DNA"/>
</dbReference>
<protein>
    <submittedName>
        <fullName evidence="1">Uncharacterized protein</fullName>
    </submittedName>
</protein>
<dbReference type="AlphaFoldDB" id="A0A9N8QT95"/>
<sequence>MNIITPFKVPPLTPVFSFKNEEMFCGDKKSCCKKFKKGKRCKKCPGNKKLA</sequence>
<reference evidence="1" key="1">
    <citation type="submission" date="2020-12" db="EMBL/GenBank/DDBJ databases">
        <authorList>
            <person name="Rodrigo-Torres L."/>
            <person name="Arahal R. D."/>
            <person name="Lucena T."/>
        </authorList>
    </citation>
    <scope>NUCLEOTIDE SEQUENCE</scope>
    <source>
        <strain evidence="1">CECT 9390</strain>
    </source>
</reference>
<accession>A0A9N8QT95</accession>
<dbReference type="Proteomes" id="UP000662618">
    <property type="component" value="Unassembled WGS sequence"/>
</dbReference>